<dbReference type="InterPro" id="IPR021239">
    <property type="entry name" value="DUF2625"/>
</dbReference>
<evidence type="ECO:0000313" key="3">
    <source>
        <dbReference type="Proteomes" id="UP001354989"/>
    </source>
</evidence>
<keyword evidence="3" id="KW-1185">Reference proteome</keyword>
<feature type="chain" id="PRO_5046648401" description="DUF2625 domain-containing protein" evidence="1">
    <location>
        <begin position="19"/>
        <end position="244"/>
    </location>
</feature>
<dbReference type="RefSeq" id="WP_338399400.1">
    <property type="nucleotide sequence ID" value="NZ_AP025298.1"/>
</dbReference>
<gene>
    <name evidence="2" type="ORF">PEPS_43910</name>
</gene>
<reference evidence="2 3" key="1">
    <citation type="submission" date="2021-12" db="EMBL/GenBank/DDBJ databases">
        <title>Genome sequencing of bacteria with rrn-lacking chromosome and rrn-plasmid.</title>
        <authorList>
            <person name="Anda M."/>
            <person name="Iwasaki W."/>
        </authorList>
    </citation>
    <scope>NUCLEOTIDE SEQUENCE [LARGE SCALE GENOMIC DNA]</scope>
    <source>
        <strain evidence="2 3">NBRC 101262</strain>
        <plasmid evidence="2 3">pPP6</plasmid>
    </source>
</reference>
<dbReference type="Proteomes" id="UP001354989">
    <property type="component" value="Plasmid pPP6"/>
</dbReference>
<evidence type="ECO:0008006" key="4">
    <source>
        <dbReference type="Google" id="ProtNLM"/>
    </source>
</evidence>
<geneLocation type="plasmid" evidence="2 3">
    <name>pPP6</name>
</geneLocation>
<evidence type="ECO:0000313" key="2">
    <source>
        <dbReference type="EMBL" id="BDD02111.1"/>
    </source>
</evidence>
<organism evidence="2 3">
    <name type="scientific">Persicobacter psychrovividus</name>
    <dbReference type="NCBI Taxonomy" id="387638"/>
    <lineage>
        <taxon>Bacteria</taxon>
        <taxon>Pseudomonadati</taxon>
        <taxon>Bacteroidota</taxon>
        <taxon>Cytophagia</taxon>
        <taxon>Cytophagales</taxon>
        <taxon>Persicobacteraceae</taxon>
        <taxon>Persicobacter</taxon>
    </lineage>
</organism>
<name>A0ABM7VMA0_9BACT</name>
<dbReference type="EMBL" id="AP025298">
    <property type="protein sequence ID" value="BDD02111.1"/>
    <property type="molecule type" value="Genomic_DNA"/>
</dbReference>
<protein>
    <recommendedName>
        <fullName evidence="4">DUF2625 domain-containing protein</fullName>
    </recommendedName>
</protein>
<dbReference type="Pfam" id="PF10946">
    <property type="entry name" value="DUF2625"/>
    <property type="match status" value="1"/>
</dbReference>
<feature type="signal peptide" evidence="1">
    <location>
        <begin position="1"/>
        <end position="18"/>
    </location>
</feature>
<keyword evidence="1" id="KW-0732">Signal</keyword>
<evidence type="ECO:0000256" key="1">
    <source>
        <dbReference type="SAM" id="SignalP"/>
    </source>
</evidence>
<keyword evidence="2" id="KW-0614">Plasmid</keyword>
<accession>A0ABM7VMA0</accession>
<proteinExistence type="predicted"/>
<sequence length="244" mass="28087">MRKSIFTFILLASLNITANGQQQTLRPLRDLINTMDPGWAIIEGWLKTAKNDIKILPKEQIKADSALYYTQVTSRSLMGAIIYESGGILVDNGWLRILGSGSKELNRSLPEWNKGKSFENYGQAPAFLLIADDVIGGMYAINGGAFGMATRGKVYYFSPQHLKWECINMSYSEFIHWAFHQDLNEVYEELRWSDWKTEVKSISGNRVMFFYPFLFSAYDNIDGLNRKTVPINETWQFYMKQTKQ</sequence>